<comment type="similarity">
    <text evidence="3">Belongs to the HARBI1 family.</text>
</comment>
<name>A0AAV8WYY2_9CUCU</name>
<dbReference type="GO" id="GO:0005634">
    <property type="term" value="C:nucleus"/>
    <property type="evidence" value="ECO:0007669"/>
    <property type="project" value="UniProtKB-SubCell"/>
</dbReference>
<evidence type="ECO:0000256" key="2">
    <source>
        <dbReference type="ARBA" id="ARBA00004123"/>
    </source>
</evidence>
<evidence type="ECO:0000256" key="6">
    <source>
        <dbReference type="ARBA" id="ARBA00022801"/>
    </source>
</evidence>
<evidence type="ECO:0000256" key="7">
    <source>
        <dbReference type="ARBA" id="ARBA00023242"/>
    </source>
</evidence>
<keyword evidence="10" id="KW-1185">Reference proteome</keyword>
<dbReference type="GO" id="GO:0004518">
    <property type="term" value="F:nuclease activity"/>
    <property type="evidence" value="ECO:0007669"/>
    <property type="project" value="UniProtKB-KW"/>
</dbReference>
<keyword evidence="7" id="KW-0539">Nucleus</keyword>
<organism evidence="9 10">
    <name type="scientific">Rhamnusium bicolor</name>
    <dbReference type="NCBI Taxonomy" id="1586634"/>
    <lineage>
        <taxon>Eukaryota</taxon>
        <taxon>Metazoa</taxon>
        <taxon>Ecdysozoa</taxon>
        <taxon>Arthropoda</taxon>
        <taxon>Hexapoda</taxon>
        <taxon>Insecta</taxon>
        <taxon>Pterygota</taxon>
        <taxon>Neoptera</taxon>
        <taxon>Endopterygota</taxon>
        <taxon>Coleoptera</taxon>
        <taxon>Polyphaga</taxon>
        <taxon>Cucujiformia</taxon>
        <taxon>Chrysomeloidea</taxon>
        <taxon>Cerambycidae</taxon>
        <taxon>Lepturinae</taxon>
        <taxon>Rhagiini</taxon>
        <taxon>Rhamnusium</taxon>
    </lineage>
</organism>
<dbReference type="GO" id="GO:0046872">
    <property type="term" value="F:metal ion binding"/>
    <property type="evidence" value="ECO:0007669"/>
    <property type="project" value="UniProtKB-KW"/>
</dbReference>
<evidence type="ECO:0000313" key="9">
    <source>
        <dbReference type="EMBL" id="KAJ8931340.1"/>
    </source>
</evidence>
<evidence type="ECO:0000313" key="10">
    <source>
        <dbReference type="Proteomes" id="UP001162156"/>
    </source>
</evidence>
<dbReference type="AlphaFoldDB" id="A0AAV8WYY2"/>
<protein>
    <recommendedName>
        <fullName evidence="8">DDE Tnp4 domain-containing protein</fullName>
    </recommendedName>
</protein>
<feature type="domain" description="DDE Tnp4" evidence="8">
    <location>
        <begin position="146"/>
        <end position="297"/>
    </location>
</feature>
<keyword evidence="4" id="KW-0540">Nuclease</keyword>
<keyword evidence="5" id="KW-0479">Metal-binding</keyword>
<gene>
    <name evidence="9" type="ORF">NQ314_015749</name>
</gene>
<comment type="subcellular location">
    <subcellularLocation>
        <location evidence="2">Nucleus</location>
    </subcellularLocation>
</comment>
<dbReference type="GO" id="GO:0016787">
    <property type="term" value="F:hydrolase activity"/>
    <property type="evidence" value="ECO:0007669"/>
    <property type="project" value="UniProtKB-KW"/>
</dbReference>
<evidence type="ECO:0000256" key="1">
    <source>
        <dbReference type="ARBA" id="ARBA00001968"/>
    </source>
</evidence>
<reference evidence="9" key="1">
    <citation type="journal article" date="2023" name="Insect Mol. Biol.">
        <title>Genome sequencing provides insights into the evolution of gene families encoding plant cell wall-degrading enzymes in longhorned beetles.</title>
        <authorList>
            <person name="Shin N.R."/>
            <person name="Okamura Y."/>
            <person name="Kirsch R."/>
            <person name="Pauchet Y."/>
        </authorList>
    </citation>
    <scope>NUCLEOTIDE SEQUENCE</scope>
    <source>
        <strain evidence="9">RBIC_L_NR</strain>
    </source>
</reference>
<dbReference type="PANTHER" id="PTHR22930">
    <property type="match status" value="1"/>
</dbReference>
<evidence type="ECO:0000256" key="5">
    <source>
        <dbReference type="ARBA" id="ARBA00022723"/>
    </source>
</evidence>
<proteinExistence type="inferred from homology"/>
<comment type="caution">
    <text evidence="9">The sequence shown here is derived from an EMBL/GenBank/DDBJ whole genome shotgun (WGS) entry which is preliminary data.</text>
</comment>
<evidence type="ECO:0000259" key="8">
    <source>
        <dbReference type="Pfam" id="PF13359"/>
    </source>
</evidence>
<dbReference type="EMBL" id="JANEYF010004391">
    <property type="protein sequence ID" value="KAJ8931340.1"/>
    <property type="molecule type" value="Genomic_DNA"/>
</dbReference>
<dbReference type="InterPro" id="IPR027806">
    <property type="entry name" value="HARBI1_dom"/>
</dbReference>
<dbReference type="Proteomes" id="UP001162156">
    <property type="component" value="Unassembled WGS sequence"/>
</dbReference>
<dbReference type="PANTHER" id="PTHR22930:SF85">
    <property type="entry name" value="GH03217P-RELATED"/>
    <property type="match status" value="1"/>
</dbReference>
<sequence length="355" mass="41020">MNRLSTPVMLFAHDMFFDSDSNDDHEESGEEKNILHFRMNVQTFEHLLVKLYGIYQLKVGHPEISLEEGCLICIWYLANLESFRGVAVRFGVSKSTAWAAVLRICKAVIDLNRRYGLIKWPSLQRCFTISRNFEEKHHIPGIIGAIDGSHIKIVAPKQYPNSYINRKGYHSMVLQGICDHRKLFTDVYVGEAGSVHDYTVFFKSDVSKRPLEDFPNDTHLIGDLAYRLTKTLLVGFKDNGYLTDRQKNFNKTLSKARVIIENAFALLKGRFRRLKYMETIILENTVTIILTASILHNICILNDDEFHDIGNLNEEILGERLRNPRNERDINVPEENRQAQLKRSEIVNVLLLRNL</sequence>
<evidence type="ECO:0000256" key="3">
    <source>
        <dbReference type="ARBA" id="ARBA00006958"/>
    </source>
</evidence>
<accession>A0AAV8WYY2</accession>
<evidence type="ECO:0000256" key="4">
    <source>
        <dbReference type="ARBA" id="ARBA00022722"/>
    </source>
</evidence>
<keyword evidence="6" id="KW-0378">Hydrolase</keyword>
<comment type="cofactor">
    <cofactor evidence="1">
        <name>a divalent metal cation</name>
        <dbReference type="ChEBI" id="CHEBI:60240"/>
    </cofactor>
</comment>
<dbReference type="Pfam" id="PF13359">
    <property type="entry name" value="DDE_Tnp_4"/>
    <property type="match status" value="1"/>
</dbReference>
<dbReference type="InterPro" id="IPR045249">
    <property type="entry name" value="HARBI1-like"/>
</dbReference>